<dbReference type="Proteomes" id="UP001216638">
    <property type="component" value="Chromosome 6"/>
</dbReference>
<evidence type="ECO:0000256" key="5">
    <source>
        <dbReference type="SAM" id="MobiDB-lite"/>
    </source>
</evidence>
<dbReference type="FunFam" id="3.30.63.20:FF:000001">
    <property type="entry name" value="40S ribosomal protein S25"/>
    <property type="match status" value="1"/>
</dbReference>
<dbReference type="Gene3D" id="3.30.63.20">
    <property type="match status" value="1"/>
</dbReference>
<evidence type="ECO:0000256" key="4">
    <source>
        <dbReference type="RuleBase" id="RU366057"/>
    </source>
</evidence>
<dbReference type="GO" id="GO:1990904">
    <property type="term" value="C:ribonucleoprotein complex"/>
    <property type="evidence" value="ECO:0007669"/>
    <property type="project" value="UniProtKB-KW"/>
</dbReference>
<reference evidence="6" key="1">
    <citation type="submission" date="2023-03" db="EMBL/GenBank/DDBJ databases">
        <title>Mating type loci evolution in Malassezia.</title>
        <authorList>
            <person name="Coelho M.A."/>
        </authorList>
    </citation>
    <scope>NUCLEOTIDE SEQUENCE</scope>
    <source>
        <strain evidence="6">CBS 14135</strain>
    </source>
</reference>
<name>A0AAF0DWG0_9BASI</name>
<organism evidence="6 7">
    <name type="scientific">Malassezia brasiliensis</name>
    <dbReference type="NCBI Taxonomy" id="1821822"/>
    <lineage>
        <taxon>Eukaryota</taxon>
        <taxon>Fungi</taxon>
        <taxon>Dikarya</taxon>
        <taxon>Basidiomycota</taxon>
        <taxon>Ustilaginomycotina</taxon>
        <taxon>Malasseziomycetes</taxon>
        <taxon>Malasseziales</taxon>
        <taxon>Malasseziaceae</taxon>
        <taxon>Malassezia</taxon>
    </lineage>
</organism>
<dbReference type="AlphaFoldDB" id="A0AAF0DWG0"/>
<sequence>MPPKKSAIAAAASKAGKKKKWSKGKVKDKAQNAVALDKALYERVMKEVPTFKMITPSVLIDRLKINGSLARVAIQHFAREGQIKPLIHHHGQLVYTRTGSD</sequence>
<evidence type="ECO:0000256" key="3">
    <source>
        <dbReference type="ARBA" id="ARBA00023274"/>
    </source>
</evidence>
<keyword evidence="3 4" id="KW-0687">Ribonucleoprotein</keyword>
<keyword evidence="7" id="KW-1185">Reference proteome</keyword>
<dbReference type="GO" id="GO:0005840">
    <property type="term" value="C:ribosome"/>
    <property type="evidence" value="ECO:0007669"/>
    <property type="project" value="UniProtKB-KW"/>
</dbReference>
<accession>A0AAF0DWG0</accession>
<gene>
    <name evidence="6" type="primary">RPS25</name>
    <name evidence="6" type="ORF">MBRA1_003736</name>
</gene>
<feature type="compositionally biased region" description="Basic residues" evidence="5">
    <location>
        <begin position="15"/>
        <end position="24"/>
    </location>
</feature>
<evidence type="ECO:0000256" key="1">
    <source>
        <dbReference type="ARBA" id="ARBA00009106"/>
    </source>
</evidence>
<protein>
    <recommendedName>
        <fullName evidence="4">40S ribosomal protein S25</fullName>
    </recommendedName>
</protein>
<feature type="region of interest" description="Disordered" evidence="5">
    <location>
        <begin position="1"/>
        <end position="26"/>
    </location>
</feature>
<evidence type="ECO:0000256" key="2">
    <source>
        <dbReference type="ARBA" id="ARBA00022980"/>
    </source>
</evidence>
<proteinExistence type="inferred from homology"/>
<comment type="similarity">
    <text evidence="1 4">Belongs to the eukaryotic ribosomal protein eS25 family.</text>
</comment>
<evidence type="ECO:0000313" key="7">
    <source>
        <dbReference type="Proteomes" id="UP001216638"/>
    </source>
</evidence>
<dbReference type="Pfam" id="PF03297">
    <property type="entry name" value="Ribosomal_S25"/>
    <property type="match status" value="1"/>
</dbReference>
<dbReference type="PANTHER" id="PTHR12850">
    <property type="entry name" value="40S RIBOSOMAL PROTEIN S25"/>
    <property type="match status" value="1"/>
</dbReference>
<keyword evidence="2 4" id="KW-0689">Ribosomal protein</keyword>
<dbReference type="EMBL" id="CP119956">
    <property type="protein sequence ID" value="WFC97071.1"/>
    <property type="molecule type" value="Genomic_DNA"/>
</dbReference>
<dbReference type="InterPro" id="IPR004977">
    <property type="entry name" value="Ribosomal_eS25"/>
</dbReference>
<feature type="compositionally biased region" description="Low complexity" evidence="5">
    <location>
        <begin position="1"/>
        <end position="14"/>
    </location>
</feature>
<evidence type="ECO:0000313" key="6">
    <source>
        <dbReference type="EMBL" id="WFC97071.1"/>
    </source>
</evidence>